<keyword evidence="1" id="KW-0812">Transmembrane</keyword>
<keyword evidence="1" id="KW-0472">Membrane</keyword>
<sequence length="121" mass="12090">MLGIKIMSVAGAVVLLAYVIGGIADADLGSNAALVRVLVVVAAVVVAIVTFQAFSHHATPHTISAMVVGLLGGASLASTVTTAKGHDLYGSEPMALVGTVAVIAAVTIAQIGQTRTKENAR</sequence>
<accession>A0ABY5M9T3</accession>
<dbReference type="RefSeq" id="WP_232403638.1">
    <property type="nucleotide sequence ID" value="NZ_CP102173.1"/>
</dbReference>
<proteinExistence type="predicted"/>
<feature type="transmembrane region" description="Helical" evidence="1">
    <location>
        <begin position="94"/>
        <end position="112"/>
    </location>
</feature>
<feature type="transmembrane region" description="Helical" evidence="1">
    <location>
        <begin position="34"/>
        <end position="51"/>
    </location>
</feature>
<keyword evidence="1" id="KW-1133">Transmembrane helix</keyword>
<evidence type="ECO:0000313" key="2">
    <source>
        <dbReference type="EMBL" id="UUP13527.1"/>
    </source>
</evidence>
<keyword evidence="3" id="KW-1185">Reference proteome</keyword>
<gene>
    <name evidence="2" type="ORF">NQV15_17010</name>
</gene>
<protein>
    <submittedName>
        <fullName evidence="2">Uncharacterized protein</fullName>
    </submittedName>
</protein>
<evidence type="ECO:0000256" key="1">
    <source>
        <dbReference type="SAM" id="Phobius"/>
    </source>
</evidence>
<organism evidence="2 3">
    <name type="scientific">Aeromicrobium wangtongii</name>
    <dbReference type="NCBI Taxonomy" id="2969247"/>
    <lineage>
        <taxon>Bacteria</taxon>
        <taxon>Bacillati</taxon>
        <taxon>Actinomycetota</taxon>
        <taxon>Actinomycetes</taxon>
        <taxon>Propionibacteriales</taxon>
        <taxon>Nocardioidaceae</taxon>
        <taxon>Aeromicrobium</taxon>
    </lineage>
</organism>
<dbReference type="Proteomes" id="UP001316184">
    <property type="component" value="Chromosome"/>
</dbReference>
<dbReference type="EMBL" id="CP102173">
    <property type="protein sequence ID" value="UUP13527.1"/>
    <property type="molecule type" value="Genomic_DNA"/>
</dbReference>
<reference evidence="2 3" key="1">
    <citation type="submission" date="2022-08" db="EMBL/GenBank/DDBJ databases">
        <title>novel species in genus Aeromicrobium.</title>
        <authorList>
            <person name="Ye L."/>
        </authorList>
    </citation>
    <scope>NUCLEOTIDE SEQUENCE [LARGE SCALE GENOMIC DNA]</scope>
    <source>
        <strain evidence="3">zg-Y1379</strain>
    </source>
</reference>
<feature type="transmembrane region" description="Helical" evidence="1">
    <location>
        <begin position="63"/>
        <end position="82"/>
    </location>
</feature>
<name>A0ABY5M9T3_9ACTN</name>
<evidence type="ECO:0000313" key="3">
    <source>
        <dbReference type="Proteomes" id="UP001316184"/>
    </source>
</evidence>